<dbReference type="InterPro" id="IPR020904">
    <property type="entry name" value="Sc_DH/Rdtase_CS"/>
</dbReference>
<dbReference type="GeneID" id="89924735"/>
<dbReference type="GO" id="GO:0016491">
    <property type="term" value="F:oxidoreductase activity"/>
    <property type="evidence" value="ECO:0007669"/>
    <property type="project" value="UniProtKB-KW"/>
</dbReference>
<dbReference type="InterPro" id="IPR036291">
    <property type="entry name" value="NAD(P)-bd_dom_sf"/>
</dbReference>
<evidence type="ECO:0000256" key="3">
    <source>
        <dbReference type="ARBA" id="ARBA00023002"/>
    </source>
</evidence>
<dbReference type="Proteomes" id="UP001337655">
    <property type="component" value="Unassembled WGS sequence"/>
</dbReference>
<keyword evidence="3" id="KW-0560">Oxidoreductase</keyword>
<dbReference type="PROSITE" id="PS00061">
    <property type="entry name" value="ADH_SHORT"/>
    <property type="match status" value="1"/>
</dbReference>
<keyword evidence="5" id="KW-1185">Reference proteome</keyword>
<evidence type="ECO:0000256" key="2">
    <source>
        <dbReference type="ARBA" id="ARBA00022857"/>
    </source>
</evidence>
<protein>
    <recommendedName>
        <fullName evidence="6">NAD(P)-binding protein</fullName>
    </recommendedName>
</protein>
<organism evidence="4 5">
    <name type="scientific">Saxophila tyrrhenica</name>
    <dbReference type="NCBI Taxonomy" id="1690608"/>
    <lineage>
        <taxon>Eukaryota</taxon>
        <taxon>Fungi</taxon>
        <taxon>Dikarya</taxon>
        <taxon>Ascomycota</taxon>
        <taxon>Pezizomycotina</taxon>
        <taxon>Dothideomycetes</taxon>
        <taxon>Dothideomycetidae</taxon>
        <taxon>Mycosphaerellales</taxon>
        <taxon>Extremaceae</taxon>
        <taxon>Saxophila</taxon>
    </lineage>
</organism>
<evidence type="ECO:0000313" key="4">
    <source>
        <dbReference type="EMBL" id="KAK5171752.1"/>
    </source>
</evidence>
<reference evidence="4 5" key="1">
    <citation type="submission" date="2023-08" db="EMBL/GenBank/DDBJ databases">
        <title>Black Yeasts Isolated from many extreme environments.</title>
        <authorList>
            <person name="Coleine C."/>
            <person name="Stajich J.E."/>
            <person name="Selbmann L."/>
        </authorList>
    </citation>
    <scope>NUCLEOTIDE SEQUENCE [LARGE SCALE GENOMIC DNA]</scope>
    <source>
        <strain evidence="4 5">CCFEE 5935</strain>
    </source>
</reference>
<gene>
    <name evidence="4" type="ORF">LTR77_003388</name>
</gene>
<evidence type="ECO:0000256" key="1">
    <source>
        <dbReference type="ARBA" id="ARBA00006484"/>
    </source>
</evidence>
<proteinExistence type="inferred from homology"/>
<name>A0AAV9PHP9_9PEZI</name>
<dbReference type="FunFam" id="3.40.50.720:FF:000084">
    <property type="entry name" value="Short-chain dehydrogenase reductase"/>
    <property type="match status" value="1"/>
</dbReference>
<dbReference type="PRINTS" id="PR00080">
    <property type="entry name" value="SDRFAMILY"/>
</dbReference>
<dbReference type="SUPFAM" id="SSF51735">
    <property type="entry name" value="NAD(P)-binding Rossmann-fold domains"/>
    <property type="match status" value="1"/>
</dbReference>
<dbReference type="CDD" id="cd05233">
    <property type="entry name" value="SDR_c"/>
    <property type="match status" value="1"/>
</dbReference>
<dbReference type="PANTHER" id="PTHR24321">
    <property type="entry name" value="DEHYDROGENASES, SHORT CHAIN"/>
    <property type="match status" value="1"/>
</dbReference>
<dbReference type="PANTHER" id="PTHR24321:SF8">
    <property type="entry name" value="ESTRADIOL 17-BETA-DEHYDROGENASE 8-RELATED"/>
    <property type="match status" value="1"/>
</dbReference>
<dbReference type="EMBL" id="JAVRRT010000005">
    <property type="protein sequence ID" value="KAK5171752.1"/>
    <property type="molecule type" value="Genomic_DNA"/>
</dbReference>
<evidence type="ECO:0000313" key="5">
    <source>
        <dbReference type="Proteomes" id="UP001337655"/>
    </source>
</evidence>
<dbReference type="PRINTS" id="PR00081">
    <property type="entry name" value="GDHRDH"/>
</dbReference>
<dbReference type="Gene3D" id="3.40.50.720">
    <property type="entry name" value="NAD(P)-binding Rossmann-like Domain"/>
    <property type="match status" value="1"/>
</dbReference>
<comment type="caution">
    <text evidence="4">The sequence shown here is derived from an EMBL/GenBank/DDBJ whole genome shotgun (WGS) entry which is preliminary data.</text>
</comment>
<dbReference type="AlphaFoldDB" id="A0AAV9PHP9"/>
<dbReference type="Pfam" id="PF13561">
    <property type="entry name" value="adh_short_C2"/>
    <property type="match status" value="1"/>
</dbReference>
<accession>A0AAV9PHP9</accession>
<comment type="similarity">
    <text evidence="1">Belongs to the short-chain dehydrogenases/reductases (SDR) family.</text>
</comment>
<sequence length="260" mass="27944">MNQVPLAHKTALVTGAGGGLGRAIAEQFLLEGANVVICDINQELLNDFKEKVSAGYPECTLVLETDITKEDALDEIFEKAEKMFKKIDFVVNSAGMMDRFDPVGEMEKTMWDRVLALNLTAPAMVTKRAVNSMVKNEVKGAIVNIASVAAFRGFTSGAAYTVSKHGLLGLTKNTAVFYGPKGIRCNAIMAGAMETNISKSFQQTGINMEGYGLMRQTFPEETFVSVEVEKVAKLVTYLCSDSGSIVNGACWTADGGVTAN</sequence>
<evidence type="ECO:0008006" key="6">
    <source>
        <dbReference type="Google" id="ProtNLM"/>
    </source>
</evidence>
<dbReference type="RefSeq" id="XP_064660596.1">
    <property type="nucleotide sequence ID" value="XM_064800645.1"/>
</dbReference>
<keyword evidence="2" id="KW-0521">NADP</keyword>
<dbReference type="InterPro" id="IPR002347">
    <property type="entry name" value="SDR_fam"/>
</dbReference>